<evidence type="ECO:0000313" key="2">
    <source>
        <dbReference type="EMBL" id="KAF2830771.1"/>
    </source>
</evidence>
<dbReference type="AlphaFoldDB" id="A0A6A7ABT2"/>
<dbReference type="Proteomes" id="UP000799424">
    <property type="component" value="Unassembled WGS sequence"/>
</dbReference>
<accession>A0A6A7ABT2</accession>
<keyword evidence="1" id="KW-1133">Transmembrane helix</keyword>
<keyword evidence="1" id="KW-0472">Membrane</keyword>
<feature type="transmembrane region" description="Helical" evidence="1">
    <location>
        <begin position="273"/>
        <end position="294"/>
    </location>
</feature>
<gene>
    <name evidence="2" type="ORF">CC86DRAFT_343779</name>
</gene>
<feature type="transmembrane region" description="Helical" evidence="1">
    <location>
        <begin position="59"/>
        <end position="81"/>
    </location>
</feature>
<feature type="transmembrane region" description="Helical" evidence="1">
    <location>
        <begin position="128"/>
        <end position="145"/>
    </location>
</feature>
<dbReference type="EMBL" id="MU006219">
    <property type="protein sequence ID" value="KAF2830771.1"/>
    <property type="molecule type" value="Genomic_DNA"/>
</dbReference>
<keyword evidence="3" id="KW-1185">Reference proteome</keyword>
<feature type="transmembrane region" description="Helical" evidence="1">
    <location>
        <begin position="157"/>
        <end position="181"/>
    </location>
</feature>
<evidence type="ECO:0000313" key="3">
    <source>
        <dbReference type="Proteomes" id="UP000799424"/>
    </source>
</evidence>
<feature type="transmembrane region" description="Helical" evidence="1">
    <location>
        <begin position="233"/>
        <end position="253"/>
    </location>
</feature>
<dbReference type="OrthoDB" id="2126185at2759"/>
<feature type="transmembrane region" description="Helical" evidence="1">
    <location>
        <begin position="201"/>
        <end position="221"/>
    </location>
</feature>
<name>A0A6A7ABT2_9PLEO</name>
<protein>
    <submittedName>
        <fullName evidence="2">Uncharacterized protein</fullName>
    </submittedName>
</protein>
<evidence type="ECO:0000256" key="1">
    <source>
        <dbReference type="SAM" id="Phobius"/>
    </source>
</evidence>
<reference evidence="2" key="1">
    <citation type="journal article" date="2020" name="Stud. Mycol.">
        <title>101 Dothideomycetes genomes: a test case for predicting lifestyles and emergence of pathogens.</title>
        <authorList>
            <person name="Haridas S."/>
            <person name="Albert R."/>
            <person name="Binder M."/>
            <person name="Bloem J."/>
            <person name="Labutti K."/>
            <person name="Salamov A."/>
            <person name="Andreopoulos B."/>
            <person name="Baker S."/>
            <person name="Barry K."/>
            <person name="Bills G."/>
            <person name="Bluhm B."/>
            <person name="Cannon C."/>
            <person name="Castanera R."/>
            <person name="Culley D."/>
            <person name="Daum C."/>
            <person name="Ezra D."/>
            <person name="Gonzalez J."/>
            <person name="Henrissat B."/>
            <person name="Kuo A."/>
            <person name="Liang C."/>
            <person name="Lipzen A."/>
            <person name="Lutzoni F."/>
            <person name="Magnuson J."/>
            <person name="Mondo S."/>
            <person name="Nolan M."/>
            <person name="Ohm R."/>
            <person name="Pangilinan J."/>
            <person name="Park H.-J."/>
            <person name="Ramirez L."/>
            <person name="Alfaro M."/>
            <person name="Sun H."/>
            <person name="Tritt A."/>
            <person name="Yoshinaga Y."/>
            <person name="Zwiers L.-H."/>
            <person name="Turgeon B."/>
            <person name="Goodwin S."/>
            <person name="Spatafora J."/>
            <person name="Crous P."/>
            <person name="Grigoriev I."/>
        </authorList>
    </citation>
    <scope>NUCLEOTIDE SEQUENCE</scope>
    <source>
        <strain evidence="2">CBS 113818</strain>
    </source>
</reference>
<sequence>MNREPPPEGADTNTRPYLIFFSYMLTCFLVSVFIIAKIFKKYAVLKKSTTASPPPSKHVWLFSILAAGSLLTTWTFMVKYFNVSYQAWLMWRSYYELDPHHRHWGLWLKETSLFHEAWETVVVGNARYWWSHQIFFFALALGLYLEQRGVRRGIKHTWAFMLLGQIVAISFATNLFLLTLILSPPSPPPPSTSAVQRPKWLGPWLLNLGAVFTTVIPAYLLADEHYWHHSSDFMPVLLTPHIGLLVLPFVRAFVPAKYFLDNDVAFNDQVYSYMWVLTFVNAGIMLLRTTWLAVSYGGFQGIQSALLEHPAVSSVAFDVVFCWITWFCWNRTQGSAIGSVARESIDRVKETFEDDGAGIAIKSNGFDGSVRRR</sequence>
<proteinExistence type="predicted"/>
<feature type="transmembrane region" description="Helical" evidence="1">
    <location>
        <begin position="20"/>
        <end position="39"/>
    </location>
</feature>
<keyword evidence="1" id="KW-0812">Transmembrane</keyword>
<organism evidence="2 3">
    <name type="scientific">Ophiobolus disseminans</name>
    <dbReference type="NCBI Taxonomy" id="1469910"/>
    <lineage>
        <taxon>Eukaryota</taxon>
        <taxon>Fungi</taxon>
        <taxon>Dikarya</taxon>
        <taxon>Ascomycota</taxon>
        <taxon>Pezizomycotina</taxon>
        <taxon>Dothideomycetes</taxon>
        <taxon>Pleosporomycetidae</taxon>
        <taxon>Pleosporales</taxon>
        <taxon>Pleosporineae</taxon>
        <taxon>Phaeosphaeriaceae</taxon>
        <taxon>Ophiobolus</taxon>
    </lineage>
</organism>